<reference evidence="1" key="1">
    <citation type="submission" date="2023-01" db="EMBL/GenBank/DDBJ databases">
        <title>Sulfurovum sp. XTW-4 genome assembly.</title>
        <authorList>
            <person name="Wang J."/>
        </authorList>
    </citation>
    <scope>NUCLEOTIDE SEQUENCE</scope>
    <source>
        <strain evidence="1">XTW-4</strain>
    </source>
</reference>
<evidence type="ECO:0000313" key="1">
    <source>
        <dbReference type="EMBL" id="MDM5264385.1"/>
    </source>
</evidence>
<comment type="caution">
    <text evidence="1">The sequence shown here is derived from an EMBL/GenBank/DDBJ whole genome shotgun (WGS) entry which is preliminary data.</text>
</comment>
<proteinExistence type="predicted"/>
<keyword evidence="2" id="KW-1185">Reference proteome</keyword>
<name>A0ABT7QTH5_9BACT</name>
<evidence type="ECO:0008006" key="3">
    <source>
        <dbReference type="Google" id="ProtNLM"/>
    </source>
</evidence>
<sequence length="305" mass="35529">MNQQQLIESLKKTYFYKWLRHNLYETKISDYHQTILDNAKASDYIIELIQNDKPFMVSRLGSIELKVLKTFYKKRKYTNKLRYSIKNNAGVFPTDNNTLDEFAKLYFKSSSNIDLLGIWFNPFEDVVANKFCPNAQLTELRNLEPYFSSNPWSYYLKGKKVLVIHPFTKSIHAQYKKRVKLFQDKNILPEFNLITLPAIQSLGGNSEFETWFNALDYMQNEIKKTDFDIAIIGAGAYGLPLASYIKDIGKKSIHLGGSTQMLFGIYGRRWKIDPGFQHLINDNWIKPLESEKPPNAALVENACYW</sequence>
<dbReference type="InterPro" id="IPR036188">
    <property type="entry name" value="FAD/NAD-bd_sf"/>
</dbReference>
<gene>
    <name evidence="1" type="ORF">PF327_09275</name>
</gene>
<dbReference type="RefSeq" id="WP_289402290.1">
    <property type="nucleotide sequence ID" value="NZ_JAQIBC010000007.1"/>
</dbReference>
<dbReference type="Proteomes" id="UP001169066">
    <property type="component" value="Unassembled WGS sequence"/>
</dbReference>
<organism evidence="1 2">
    <name type="scientific">Sulfurovum xiamenensis</name>
    <dbReference type="NCBI Taxonomy" id="3019066"/>
    <lineage>
        <taxon>Bacteria</taxon>
        <taxon>Pseudomonadati</taxon>
        <taxon>Campylobacterota</taxon>
        <taxon>Epsilonproteobacteria</taxon>
        <taxon>Campylobacterales</taxon>
        <taxon>Sulfurovaceae</taxon>
        <taxon>Sulfurovum</taxon>
    </lineage>
</organism>
<evidence type="ECO:0000313" key="2">
    <source>
        <dbReference type="Proteomes" id="UP001169066"/>
    </source>
</evidence>
<protein>
    <recommendedName>
        <fullName evidence="3">Glycosyltransferase GT-D fold domain-containing protein</fullName>
    </recommendedName>
</protein>
<accession>A0ABT7QTH5</accession>
<dbReference type="SUPFAM" id="SSF51905">
    <property type="entry name" value="FAD/NAD(P)-binding domain"/>
    <property type="match status" value="1"/>
</dbReference>
<dbReference type="EMBL" id="JAQIBC010000007">
    <property type="protein sequence ID" value="MDM5264385.1"/>
    <property type="molecule type" value="Genomic_DNA"/>
</dbReference>